<dbReference type="PANTHER" id="PTHR11528">
    <property type="entry name" value="HEAT SHOCK PROTEIN 90 FAMILY MEMBER"/>
    <property type="match status" value="1"/>
</dbReference>
<evidence type="ECO:0000256" key="2">
    <source>
        <dbReference type="ARBA" id="ARBA00022741"/>
    </source>
</evidence>
<feature type="binding site" evidence="6">
    <location>
        <begin position="98"/>
        <end position="99"/>
    </location>
    <ligand>
        <name>ATP</name>
        <dbReference type="ChEBI" id="CHEBI:30616"/>
    </ligand>
</feature>
<dbReference type="Gene3D" id="3.40.50.11260">
    <property type="match status" value="1"/>
</dbReference>
<dbReference type="SUPFAM" id="SSF54211">
    <property type="entry name" value="Ribosomal protein S5 domain 2-like"/>
    <property type="match status" value="1"/>
</dbReference>
<dbReference type="SMART" id="SM00387">
    <property type="entry name" value="HATPase_c"/>
    <property type="match status" value="1"/>
</dbReference>
<dbReference type="HAMAP" id="MF_00505">
    <property type="entry name" value="HSP90"/>
    <property type="match status" value="1"/>
</dbReference>
<evidence type="ECO:0000256" key="1">
    <source>
        <dbReference type="ARBA" id="ARBA00008239"/>
    </source>
</evidence>
<evidence type="ECO:0000256" key="5">
    <source>
        <dbReference type="HAMAP-Rule" id="MF_00505"/>
    </source>
</evidence>
<feature type="domain" description="Histidine kinase/HSP90-like ATPase" evidence="7">
    <location>
        <begin position="27"/>
        <end position="186"/>
    </location>
</feature>
<dbReference type="InterPro" id="IPR036890">
    <property type="entry name" value="HATPase_C_sf"/>
</dbReference>
<proteinExistence type="inferred from homology"/>
<protein>
    <recommendedName>
        <fullName evidence="5">Chaperone protein HtpG</fullName>
    </recommendedName>
    <alternativeName>
        <fullName evidence="5">Heat shock protein HtpG</fullName>
    </alternativeName>
    <alternativeName>
        <fullName evidence="5">High temperature protein G</fullName>
    </alternativeName>
</protein>
<dbReference type="CDD" id="cd16927">
    <property type="entry name" value="HATPase_Hsp90-like"/>
    <property type="match status" value="1"/>
</dbReference>
<feature type="binding site" evidence="6">
    <location>
        <position position="327"/>
    </location>
    <ligand>
        <name>ATP</name>
        <dbReference type="ChEBI" id="CHEBI:30616"/>
    </ligand>
</feature>
<sequence>MGKKTTHKFKAEVSQLLDILVHSLYTNKEIFLRELISNASDALEKVRFKSTADGVEDEIAPEIRISSDKDAGTITITDTGVGMTRDELMRNIGTIAHSGTAELTRMAQEGADSLDALIGRFGVGFYSVYMVASEVTVTTRSIEPDAVPISWVSDGRTDYKLQELDPESVENLPRGTRIEVKLNEDMVSQFANDAALKNIVNKHSNFINFPIFVGEEQVNTVTALWREPKFQITEEQYAEFYKFLTFDSDEPFDTLHTSVDAPVQFNALMFTPKSGDDPFGMGRENRGLDLYVRRVLIEKQNKDLLPEYLGFVKGVVDTEDLPLNISRETLQDNLLIRKISSTLVKQVLGNLEKMAKDNEDRYVEFWQAHGNLFKAGYMDFLNKDKFGKLVRFNSSFNEDAKGLTSFADYIARAKEDQKEIYYAFGPSREALGLSPYLEVFRKKGIEVLYLYEPIDEFVMDSLRDYEGLTLVSAEHAEMETLDKFETLEKEEKPEGLSDDQKSTLDKLLVRIKDVLGDAVTEVKASQRLSSSPVCLANPDGNVTSSMDKIMRVVSKDTSIPKKVLEINPDHALVRNMLTIYERDANDPFIDQAANQLFESALLLEGYLTDPHALVGRVQELLTKSSGWYVETNDK</sequence>
<feature type="binding site" evidence="6">
    <location>
        <position position="83"/>
    </location>
    <ligand>
        <name>ATP</name>
        <dbReference type="ChEBI" id="CHEBI:30616"/>
    </ligand>
</feature>
<feature type="binding site" evidence="6">
    <location>
        <position position="91"/>
    </location>
    <ligand>
        <name>ATP</name>
        <dbReference type="ChEBI" id="CHEBI:30616"/>
    </ligand>
</feature>
<comment type="subcellular location">
    <subcellularLocation>
        <location evidence="5">Cytoplasm</location>
    </subcellularLocation>
</comment>
<evidence type="ECO:0000259" key="7">
    <source>
        <dbReference type="SMART" id="SM00387"/>
    </source>
</evidence>
<evidence type="ECO:0000256" key="4">
    <source>
        <dbReference type="ARBA" id="ARBA00023186"/>
    </source>
</evidence>
<dbReference type="PATRIC" id="fig|879567.3.peg.2608"/>
<dbReference type="PIRSF" id="PIRSF002583">
    <property type="entry name" value="Hsp90"/>
    <property type="match status" value="1"/>
</dbReference>
<keyword evidence="2 5" id="KW-0547">Nucleotide-binding</keyword>
<dbReference type="OrthoDB" id="9802640at2"/>
<reference evidence="8 9" key="1">
    <citation type="journal article" date="2013" name="PLoS ONE">
        <title>The first genomic and proteomic characterization of a deep-sea sulfate reducer: insights into the piezophilic lifestyle of Desulfovibrio piezophilus.</title>
        <authorList>
            <person name="Pradel N."/>
            <person name="Ji B."/>
            <person name="Gimenez G."/>
            <person name="Talla E."/>
            <person name="Lenoble P."/>
            <person name="Garel M."/>
            <person name="Tamburini C."/>
            <person name="Fourquet P."/>
            <person name="Lebrun R."/>
            <person name="Bertin P."/>
            <person name="Denis Y."/>
            <person name="Pophillat M."/>
            <person name="Barbe V."/>
            <person name="Ollivier B."/>
            <person name="Dolla A."/>
        </authorList>
    </citation>
    <scope>NUCLEOTIDE SEQUENCE [LARGE SCALE GENOMIC DNA]</scope>
    <source>
        <strain evidence="9">DSM 10523 / SB164P1</strain>
    </source>
</reference>
<keyword evidence="4 5" id="KW-0143">Chaperone</keyword>
<dbReference type="SUPFAM" id="SSF110942">
    <property type="entry name" value="HSP90 C-terminal domain"/>
    <property type="match status" value="1"/>
</dbReference>
<comment type="subunit">
    <text evidence="5">Homodimer.</text>
</comment>
<evidence type="ECO:0000256" key="3">
    <source>
        <dbReference type="ARBA" id="ARBA00022840"/>
    </source>
</evidence>
<feature type="region of interest" description="C" evidence="5">
    <location>
        <begin position="549"/>
        <end position="634"/>
    </location>
</feature>
<dbReference type="GO" id="GO:0140662">
    <property type="term" value="F:ATP-dependent protein folding chaperone"/>
    <property type="evidence" value="ECO:0007669"/>
    <property type="project" value="InterPro"/>
</dbReference>
<dbReference type="BioCyc" id="DPIE1322246:BN4_RS12240-MONOMER"/>
<dbReference type="PRINTS" id="PR00775">
    <property type="entry name" value="HEATSHOCK90"/>
</dbReference>
<dbReference type="Pfam" id="PF13589">
    <property type="entry name" value="HATPase_c_3"/>
    <property type="match status" value="1"/>
</dbReference>
<dbReference type="InterPro" id="IPR037196">
    <property type="entry name" value="HSP90_C"/>
</dbReference>
<feature type="binding site" evidence="6">
    <location>
        <position position="38"/>
    </location>
    <ligand>
        <name>ATP</name>
        <dbReference type="ChEBI" id="CHEBI:30616"/>
    </ligand>
</feature>
<organism evidence="8 9">
    <name type="scientific">Pseudodesulfovibrio piezophilus (strain DSM 21447 / JCM 15486 / C1TLV30)</name>
    <name type="common">Desulfovibrio piezophilus</name>
    <dbReference type="NCBI Taxonomy" id="1322246"/>
    <lineage>
        <taxon>Bacteria</taxon>
        <taxon>Pseudomonadati</taxon>
        <taxon>Thermodesulfobacteriota</taxon>
        <taxon>Desulfovibrionia</taxon>
        <taxon>Desulfovibrionales</taxon>
        <taxon>Desulfovibrionaceae</taxon>
    </lineage>
</organism>
<feature type="binding site" evidence="6">
    <location>
        <position position="78"/>
    </location>
    <ligand>
        <name>ATP</name>
        <dbReference type="ChEBI" id="CHEBI:30616"/>
    </ligand>
</feature>
<comment type="caution">
    <text evidence="5">Lacks conserved residue(s) required for the propagation of feature annotation.</text>
</comment>
<dbReference type="Proteomes" id="UP000011724">
    <property type="component" value="Chromosome"/>
</dbReference>
<keyword evidence="5" id="KW-0963">Cytoplasm</keyword>
<dbReference type="InterPro" id="IPR001404">
    <property type="entry name" value="Hsp90_fam"/>
</dbReference>
<keyword evidence="5" id="KW-0346">Stress response</keyword>
<dbReference type="Pfam" id="PF00183">
    <property type="entry name" value="HSP90"/>
    <property type="match status" value="1"/>
</dbReference>
<dbReference type="InterPro" id="IPR019805">
    <property type="entry name" value="Heat_shock_protein_90_CS"/>
</dbReference>
<dbReference type="eggNOG" id="COG0326">
    <property type="taxonomic scope" value="Bacteria"/>
</dbReference>
<reference evidence="9" key="2">
    <citation type="journal article" date="2013" name="Stand. Genomic Sci.">
        <title>Complete genome sequence of Desulfocapsa sulfexigens, a marine deltaproteobacterium specialized in disproportionating inorganic sulfur compounds.</title>
        <authorList>
            <person name="Finster K.W."/>
            <person name="Kjeldsen K.U."/>
            <person name="Kube M."/>
            <person name="Reinhardt R."/>
            <person name="Mussmann M."/>
            <person name="Amann R."/>
            <person name="Schreiber L."/>
        </authorList>
    </citation>
    <scope>NUCLEOTIDE SEQUENCE [LARGE SCALE GENOMIC DNA]</scope>
    <source>
        <strain evidence="9">DSM 10523 / SB164P1</strain>
    </source>
</reference>
<feature type="region of interest" description="A; substrate-binding" evidence="5">
    <location>
        <begin position="1"/>
        <end position="327"/>
    </location>
</feature>
<evidence type="ECO:0000256" key="6">
    <source>
        <dbReference type="PIRSR" id="PIRSR002583-1"/>
    </source>
</evidence>
<feature type="binding site" evidence="6">
    <location>
        <position position="176"/>
    </location>
    <ligand>
        <name>ATP</name>
        <dbReference type="ChEBI" id="CHEBI:30616"/>
    </ligand>
</feature>
<dbReference type="EMBL" id="FO203427">
    <property type="protein sequence ID" value="CCH49674.1"/>
    <property type="molecule type" value="Genomic_DNA"/>
</dbReference>
<dbReference type="HOGENOM" id="CLU_006684_3_0_7"/>
<dbReference type="GO" id="GO:0016887">
    <property type="term" value="F:ATP hydrolysis activity"/>
    <property type="evidence" value="ECO:0007669"/>
    <property type="project" value="InterPro"/>
</dbReference>
<keyword evidence="9" id="KW-1185">Reference proteome</keyword>
<dbReference type="InterPro" id="IPR020568">
    <property type="entry name" value="Ribosomal_Su5_D2-typ_SF"/>
</dbReference>
<gene>
    <name evidence="5 8" type="primary">htpG</name>
    <name evidence="8" type="ordered locus">BN4_12439</name>
</gene>
<dbReference type="Gene3D" id="3.30.230.80">
    <property type="match status" value="1"/>
</dbReference>
<dbReference type="InterPro" id="IPR020575">
    <property type="entry name" value="Hsp90_N"/>
</dbReference>
<feature type="binding site" evidence="6">
    <location>
        <position position="34"/>
    </location>
    <ligand>
        <name>ATP</name>
        <dbReference type="ChEBI" id="CHEBI:30616"/>
    </ligand>
</feature>
<dbReference type="GO" id="GO:0005524">
    <property type="term" value="F:ATP binding"/>
    <property type="evidence" value="ECO:0007669"/>
    <property type="project" value="UniProtKB-UniRule"/>
</dbReference>
<dbReference type="GO" id="GO:0005737">
    <property type="term" value="C:cytoplasm"/>
    <property type="evidence" value="ECO:0007669"/>
    <property type="project" value="UniProtKB-SubCell"/>
</dbReference>
<keyword evidence="3 5" id="KW-0067">ATP-binding</keyword>
<dbReference type="NCBIfam" id="NF003555">
    <property type="entry name" value="PRK05218.1"/>
    <property type="match status" value="1"/>
</dbReference>
<evidence type="ECO:0000313" key="9">
    <source>
        <dbReference type="Proteomes" id="UP000011724"/>
    </source>
</evidence>
<dbReference type="Gene3D" id="3.30.565.10">
    <property type="entry name" value="Histidine kinase-like ATPase, C-terminal domain"/>
    <property type="match status" value="1"/>
</dbReference>
<dbReference type="InterPro" id="IPR003594">
    <property type="entry name" value="HATPase_dom"/>
</dbReference>
<dbReference type="PROSITE" id="PS00298">
    <property type="entry name" value="HSP90"/>
    <property type="match status" value="1"/>
</dbReference>
<dbReference type="AlphaFoldDB" id="M1WRN3"/>
<evidence type="ECO:0000313" key="8">
    <source>
        <dbReference type="EMBL" id="CCH49674.1"/>
    </source>
</evidence>
<dbReference type="KEGG" id="dpi:BN4_12439"/>
<accession>M1WRN3</accession>
<dbReference type="Gene3D" id="1.20.120.790">
    <property type="entry name" value="Heat shock protein 90, C-terminal domain"/>
    <property type="match status" value="1"/>
</dbReference>
<dbReference type="GO" id="GO:0051082">
    <property type="term" value="F:unfolded protein binding"/>
    <property type="evidence" value="ECO:0007669"/>
    <property type="project" value="UniProtKB-UniRule"/>
</dbReference>
<comment type="function">
    <text evidence="5">Molecular chaperone. Has ATPase activity.</text>
</comment>
<name>M1WRN3_PSEP2</name>
<dbReference type="SUPFAM" id="SSF55874">
    <property type="entry name" value="ATPase domain of HSP90 chaperone/DNA topoisomerase II/histidine kinase"/>
    <property type="match status" value="1"/>
</dbReference>
<dbReference type="RefSeq" id="WP_015415717.1">
    <property type="nucleotide sequence ID" value="NC_020409.1"/>
</dbReference>
<dbReference type="STRING" id="1322246.BN4_12439"/>
<comment type="similarity">
    <text evidence="1 5">Belongs to the heat shock protein 90 family.</text>
</comment>